<protein>
    <submittedName>
        <fullName evidence="1">AbrB/MazE/SpoVT family DNA-binding domain-containing protein</fullName>
    </submittedName>
</protein>
<keyword evidence="2" id="KW-1185">Reference proteome</keyword>
<accession>A0ACC6N410</accession>
<sequence length="67" mass="7448">MATTVTAKGQVTIPKPVRDMLGIVGNSHVGPFRLRPQRRKNIMNFMCVMKVKALLVRTWGGRESPAV</sequence>
<gene>
    <name evidence="1" type="ORF">U8465_23940</name>
</gene>
<dbReference type="Proteomes" id="UP001304050">
    <property type="component" value="Unassembled WGS sequence"/>
</dbReference>
<evidence type="ECO:0000313" key="1">
    <source>
        <dbReference type="EMBL" id="MEA3520118.1"/>
    </source>
</evidence>
<comment type="caution">
    <text evidence="1">The sequence shown here is derived from an EMBL/GenBank/DDBJ whole genome shotgun (WGS) entry which is preliminary data.</text>
</comment>
<proteinExistence type="predicted"/>
<keyword evidence="1" id="KW-0238">DNA-binding</keyword>
<name>A0ACC6N410_9HYPH</name>
<dbReference type="EMBL" id="JAYESG010000013">
    <property type="protein sequence ID" value="MEA3520118.1"/>
    <property type="molecule type" value="Genomic_DNA"/>
</dbReference>
<organism evidence="1 2">
    <name type="scientific">Rhizobium mulingense</name>
    <dbReference type="NCBI Taxonomy" id="3031128"/>
    <lineage>
        <taxon>Bacteria</taxon>
        <taxon>Pseudomonadati</taxon>
        <taxon>Pseudomonadota</taxon>
        <taxon>Alphaproteobacteria</taxon>
        <taxon>Hyphomicrobiales</taxon>
        <taxon>Rhizobiaceae</taxon>
        <taxon>Rhizobium/Agrobacterium group</taxon>
        <taxon>Rhizobium</taxon>
    </lineage>
</organism>
<evidence type="ECO:0000313" key="2">
    <source>
        <dbReference type="Proteomes" id="UP001304050"/>
    </source>
</evidence>
<reference evidence="1" key="1">
    <citation type="submission" date="2023-12" db="EMBL/GenBank/DDBJ databases">
        <title>Diversity of Rhizobium in root nodule of phaseolus vulgaris.</title>
        <authorList>
            <person name="Wang H."/>
        </authorList>
    </citation>
    <scope>NUCLEOTIDE SEQUENCE</scope>
    <source>
        <strain evidence="1">MJ31</strain>
    </source>
</reference>